<dbReference type="SUPFAM" id="SSF110849">
    <property type="entry name" value="ParB/Sulfiredoxin"/>
    <property type="match status" value="1"/>
</dbReference>
<dbReference type="KEGG" id="tum:CBW65_11360"/>
<evidence type="ECO:0008006" key="5">
    <source>
        <dbReference type="Google" id="ProtNLM"/>
    </source>
</evidence>
<dbReference type="InterPro" id="IPR037953">
    <property type="entry name" value="SbnI-like_N"/>
</dbReference>
<dbReference type="GO" id="GO:0005524">
    <property type="term" value="F:ATP binding"/>
    <property type="evidence" value="ECO:0007669"/>
    <property type="project" value="UniProtKB-KW"/>
</dbReference>
<proteinExistence type="predicted"/>
<dbReference type="RefSeq" id="WP_087456918.1">
    <property type="nucleotide sequence ID" value="NZ_CP021434.1"/>
</dbReference>
<accession>A0A1Y0IMR1</accession>
<organism evidence="3 4">
    <name type="scientific">Tumebacillus avium</name>
    <dbReference type="NCBI Taxonomy" id="1903704"/>
    <lineage>
        <taxon>Bacteria</taxon>
        <taxon>Bacillati</taxon>
        <taxon>Bacillota</taxon>
        <taxon>Bacilli</taxon>
        <taxon>Bacillales</taxon>
        <taxon>Alicyclobacillaceae</taxon>
        <taxon>Tumebacillus</taxon>
    </lineage>
</organism>
<dbReference type="CDD" id="cd16388">
    <property type="entry name" value="SbnI_like_N"/>
    <property type="match status" value="1"/>
</dbReference>
<keyword evidence="1" id="KW-0547">Nucleotide-binding</keyword>
<evidence type="ECO:0000313" key="3">
    <source>
        <dbReference type="EMBL" id="ARU61540.1"/>
    </source>
</evidence>
<dbReference type="AlphaFoldDB" id="A0A1Y0IMR1"/>
<gene>
    <name evidence="3" type="ORF">CBW65_11360</name>
</gene>
<dbReference type="OrthoDB" id="2380647at2"/>
<keyword evidence="4" id="KW-1185">Reference proteome</keyword>
<evidence type="ECO:0000313" key="4">
    <source>
        <dbReference type="Proteomes" id="UP000195437"/>
    </source>
</evidence>
<protein>
    <recommendedName>
        <fullName evidence="5">ParB/Sulfiredoxin domain-containing protein</fullName>
    </recommendedName>
</protein>
<dbReference type="Gene3D" id="3.30.1760.10">
    <property type="entry name" value="Conserved hypothetical protein from pyrococcus furiosus pfu- 392566-001, domain 2"/>
    <property type="match status" value="1"/>
</dbReference>
<dbReference type="Proteomes" id="UP000195437">
    <property type="component" value="Chromosome"/>
</dbReference>
<evidence type="ECO:0000256" key="2">
    <source>
        <dbReference type="ARBA" id="ARBA00022840"/>
    </source>
</evidence>
<sequence length="281" mass="31334">MYDAISQLKVVDMDQLCLHETHECVRLDKTCQSILVEGVLRNPPLAAKMKDGRYLILDGAHRTCSLQKLGCLRSVVQLVHDDFFQLESWHHVVPTGDWLDQLLQDPLLRVETATSLTAESVSLLTADFAQTLNTESANLVAIEPVATLVDSTGTEYFFYPASAADDPSSRLNAWHQIVTSYCRDHSVQRIAAGEVSIPSPGHVLLRYPATTVEELDALVTANQVMPAGVTRCIVQGRLLNLRVPLDLLTAPDFQEDVWEGLCDRWKQSLRLYSEAVYLCEV</sequence>
<keyword evidence="2" id="KW-0067">ATP-binding</keyword>
<dbReference type="PIRSF" id="PIRSF032543">
    <property type="entry name" value="UCP032543_ParB-like"/>
    <property type="match status" value="1"/>
</dbReference>
<evidence type="ECO:0000256" key="1">
    <source>
        <dbReference type="ARBA" id="ARBA00022741"/>
    </source>
</evidence>
<name>A0A1Y0IMR1_9BACL</name>
<dbReference type="Gene3D" id="3.90.1530.10">
    <property type="entry name" value="Conserved hypothetical protein from pyrococcus furiosus pfu- 392566-001, ParB domain"/>
    <property type="match status" value="1"/>
</dbReference>
<dbReference type="InterPro" id="IPR036086">
    <property type="entry name" value="ParB/Sulfiredoxin_sf"/>
</dbReference>
<dbReference type="InterPro" id="IPR023098">
    <property type="entry name" value="SerK/SbnI_C"/>
</dbReference>
<dbReference type="InterPro" id="IPR016999">
    <property type="entry name" value="SbnI-like"/>
</dbReference>
<reference evidence="4" key="1">
    <citation type="submission" date="2017-05" db="EMBL/GenBank/DDBJ databases">
        <authorList>
            <person name="Sung H."/>
        </authorList>
    </citation>
    <scope>NUCLEOTIDE SEQUENCE [LARGE SCALE GENOMIC DNA]</scope>
    <source>
        <strain evidence="4">AR23208</strain>
    </source>
</reference>
<dbReference type="EMBL" id="CP021434">
    <property type="protein sequence ID" value="ARU61540.1"/>
    <property type="molecule type" value="Genomic_DNA"/>
</dbReference>